<dbReference type="AlphaFoldDB" id="A0AA86QZK9"/>
<gene>
    <name evidence="4" type="ORF">HINF_LOCUS32861</name>
    <name evidence="3" type="ORF">HINF_LOCUS50304</name>
</gene>
<evidence type="ECO:0000313" key="5">
    <source>
        <dbReference type="Proteomes" id="UP001642409"/>
    </source>
</evidence>
<evidence type="ECO:0000313" key="4">
    <source>
        <dbReference type="EMBL" id="CAL6029984.1"/>
    </source>
</evidence>
<keyword evidence="2" id="KW-0472">Membrane</keyword>
<keyword evidence="2" id="KW-0812">Transmembrane</keyword>
<proteinExistence type="predicted"/>
<evidence type="ECO:0000256" key="2">
    <source>
        <dbReference type="SAM" id="Phobius"/>
    </source>
</evidence>
<protein>
    <submittedName>
        <fullName evidence="4">Hypothetical_protein</fullName>
    </submittedName>
</protein>
<dbReference type="Proteomes" id="UP001642409">
    <property type="component" value="Unassembled WGS sequence"/>
</dbReference>
<sequence>MEVVNAYYLYLCIIITLFSGRFLAREKAELRKRKRPVLEKYVKSKSIKLPKVGQNELQTITDAKQETEPILTKAQKKKLQIEYQKQFIQRQRTKEGINASQEKKVNPPLAIYPQEFAKTNKLRRNPGTQSSQ</sequence>
<feature type="transmembrane region" description="Helical" evidence="2">
    <location>
        <begin position="6"/>
        <end position="24"/>
    </location>
</feature>
<reference evidence="3" key="1">
    <citation type="submission" date="2023-06" db="EMBL/GenBank/DDBJ databases">
        <authorList>
            <person name="Kurt Z."/>
        </authorList>
    </citation>
    <scope>NUCLEOTIDE SEQUENCE</scope>
</reference>
<keyword evidence="5" id="KW-1185">Reference proteome</keyword>
<dbReference type="EMBL" id="CATOUU010000959">
    <property type="protein sequence ID" value="CAI9962659.1"/>
    <property type="molecule type" value="Genomic_DNA"/>
</dbReference>
<dbReference type="EMBL" id="CAXDID020000113">
    <property type="protein sequence ID" value="CAL6029984.1"/>
    <property type="molecule type" value="Genomic_DNA"/>
</dbReference>
<comment type="caution">
    <text evidence="3">The sequence shown here is derived from an EMBL/GenBank/DDBJ whole genome shotgun (WGS) entry which is preliminary data.</text>
</comment>
<organism evidence="3">
    <name type="scientific">Hexamita inflata</name>
    <dbReference type="NCBI Taxonomy" id="28002"/>
    <lineage>
        <taxon>Eukaryota</taxon>
        <taxon>Metamonada</taxon>
        <taxon>Diplomonadida</taxon>
        <taxon>Hexamitidae</taxon>
        <taxon>Hexamitinae</taxon>
        <taxon>Hexamita</taxon>
    </lineage>
</organism>
<feature type="region of interest" description="Disordered" evidence="1">
    <location>
        <begin position="94"/>
        <end position="132"/>
    </location>
</feature>
<evidence type="ECO:0000313" key="3">
    <source>
        <dbReference type="EMBL" id="CAI9962659.1"/>
    </source>
</evidence>
<reference evidence="4 5" key="2">
    <citation type="submission" date="2024-07" db="EMBL/GenBank/DDBJ databases">
        <authorList>
            <person name="Akdeniz Z."/>
        </authorList>
    </citation>
    <scope>NUCLEOTIDE SEQUENCE [LARGE SCALE GENOMIC DNA]</scope>
</reference>
<keyword evidence="2" id="KW-1133">Transmembrane helix</keyword>
<evidence type="ECO:0000256" key="1">
    <source>
        <dbReference type="SAM" id="MobiDB-lite"/>
    </source>
</evidence>
<accession>A0AA86QZK9</accession>
<name>A0AA86QZK9_9EUKA</name>